<dbReference type="InterPro" id="IPR051450">
    <property type="entry name" value="Gfo/Idh/MocA_Oxidoreductases"/>
</dbReference>
<protein>
    <submittedName>
        <fullName evidence="3">Gfo/Idh/MocA family oxidoreductase</fullName>
    </submittedName>
</protein>
<dbReference type="PANTHER" id="PTHR43377">
    <property type="entry name" value="BILIVERDIN REDUCTASE A"/>
    <property type="match status" value="1"/>
</dbReference>
<feature type="domain" description="Gfo/Idh/MocA-like oxidoreductase C-terminal" evidence="2">
    <location>
        <begin position="137"/>
        <end position="330"/>
    </location>
</feature>
<reference evidence="3" key="1">
    <citation type="submission" date="2021-01" db="EMBL/GenBank/DDBJ databases">
        <title>Modified the classification status of verrucomicrobia.</title>
        <authorList>
            <person name="Feng X."/>
        </authorList>
    </citation>
    <scope>NUCLEOTIDE SEQUENCE</scope>
    <source>
        <strain evidence="3">KCTC 22201</strain>
    </source>
</reference>
<feature type="domain" description="Gfo/Idh/MocA-like oxidoreductase N-terminal" evidence="1">
    <location>
        <begin position="6"/>
        <end position="122"/>
    </location>
</feature>
<dbReference type="SUPFAM" id="SSF51735">
    <property type="entry name" value="NAD(P)-binding Rossmann-fold domains"/>
    <property type="match status" value="1"/>
</dbReference>
<dbReference type="InterPro" id="IPR004104">
    <property type="entry name" value="Gfo/Idh/MocA-like_OxRdtase_C"/>
</dbReference>
<accession>A0A934RH05</accession>
<dbReference type="EMBL" id="JAENII010000024">
    <property type="protein sequence ID" value="MBK1828999.1"/>
    <property type="molecule type" value="Genomic_DNA"/>
</dbReference>
<dbReference type="InterPro" id="IPR036291">
    <property type="entry name" value="NAD(P)-bd_dom_sf"/>
</dbReference>
<evidence type="ECO:0000313" key="3">
    <source>
        <dbReference type="EMBL" id="MBK1828999.1"/>
    </source>
</evidence>
<dbReference type="Gene3D" id="3.30.360.10">
    <property type="entry name" value="Dihydrodipicolinate Reductase, domain 2"/>
    <property type="match status" value="1"/>
</dbReference>
<evidence type="ECO:0000259" key="1">
    <source>
        <dbReference type="Pfam" id="PF01408"/>
    </source>
</evidence>
<name>A0A934RH05_9BACT</name>
<comment type="caution">
    <text evidence="3">The sequence shown here is derived from an EMBL/GenBank/DDBJ whole genome shotgun (WGS) entry which is preliminary data.</text>
</comment>
<gene>
    <name evidence="3" type="ORF">JIN81_18330</name>
</gene>
<dbReference type="Pfam" id="PF02894">
    <property type="entry name" value="GFO_IDH_MocA_C"/>
    <property type="match status" value="1"/>
</dbReference>
<dbReference type="PANTHER" id="PTHR43377:SF2">
    <property type="entry name" value="BINDING ROSSMANN FOLD OXIDOREDUCTASE, PUTATIVE (AFU_ORTHOLOGUE AFUA_4G00560)-RELATED"/>
    <property type="match status" value="1"/>
</dbReference>
<evidence type="ECO:0000259" key="2">
    <source>
        <dbReference type="Pfam" id="PF02894"/>
    </source>
</evidence>
<dbReference type="InterPro" id="IPR000683">
    <property type="entry name" value="Gfo/Idh/MocA-like_OxRdtase_N"/>
</dbReference>
<dbReference type="AlphaFoldDB" id="A0A934RH05"/>
<dbReference type="Pfam" id="PF01408">
    <property type="entry name" value="GFO_IDH_MocA"/>
    <property type="match status" value="1"/>
</dbReference>
<sequence length="412" mass="44544">MQEPLSIAVIGCGSRGRTYARIAVDLGHRITAFADPSPSARQAMEEIAGPDAQAFSDADGLLAAPKLARVAAICTQDSQHFPQAVAAIHQGYDLLLEKPAACSSADVDELSRLAEAEGCRIILCFVLRYTPFYRTLKSQLDAGIIGDIISIQAAEGVGPWHQAHSFVRGHWSRSKNSTPMIVAKCSHDTDLLAWLADSPCRSVASFAGQSHFTPGMAPTGAPERCTDGCPHLGTCRFDAHRYLTDQRRWLQMVRPDADSLGDAAIIDWLKTSDWGRCVYHCGQDTPDHQVVSMQFASGITADLTMTAFDTGRRIRIYGTQGILEGAMHADGRDPWIECRMHEGETTALEIVEQDTGGYQGHGGGDFGLIEALPALLDADAADSRQFTEGHRIAFAAARAAEQDCLINLAPDH</sequence>
<dbReference type="RefSeq" id="WP_200283415.1">
    <property type="nucleotide sequence ID" value="NZ_JAENII010000024.1"/>
</dbReference>
<organism evidence="3 4">
    <name type="scientific">Haloferula rosea</name>
    <dbReference type="NCBI Taxonomy" id="490093"/>
    <lineage>
        <taxon>Bacteria</taxon>
        <taxon>Pseudomonadati</taxon>
        <taxon>Verrucomicrobiota</taxon>
        <taxon>Verrucomicrobiia</taxon>
        <taxon>Verrucomicrobiales</taxon>
        <taxon>Verrucomicrobiaceae</taxon>
        <taxon>Haloferula</taxon>
    </lineage>
</organism>
<dbReference type="Gene3D" id="3.40.50.720">
    <property type="entry name" value="NAD(P)-binding Rossmann-like Domain"/>
    <property type="match status" value="1"/>
</dbReference>
<dbReference type="Proteomes" id="UP000658278">
    <property type="component" value="Unassembled WGS sequence"/>
</dbReference>
<dbReference type="SUPFAM" id="SSF55347">
    <property type="entry name" value="Glyceraldehyde-3-phosphate dehydrogenase-like, C-terminal domain"/>
    <property type="match status" value="1"/>
</dbReference>
<proteinExistence type="predicted"/>
<keyword evidence="4" id="KW-1185">Reference proteome</keyword>
<evidence type="ECO:0000313" key="4">
    <source>
        <dbReference type="Proteomes" id="UP000658278"/>
    </source>
</evidence>
<dbReference type="GO" id="GO:0000166">
    <property type="term" value="F:nucleotide binding"/>
    <property type="evidence" value="ECO:0007669"/>
    <property type="project" value="InterPro"/>
</dbReference>